<protein>
    <submittedName>
        <fullName evidence="2">Succinylglutamate desuccinylase/aspartoacylase domain protein</fullName>
    </submittedName>
</protein>
<feature type="region of interest" description="Disordered" evidence="1">
    <location>
        <begin position="98"/>
        <end position="136"/>
    </location>
</feature>
<reference evidence="2 3" key="1">
    <citation type="submission" date="2014-06" db="EMBL/GenBank/DDBJ databases">
        <authorList>
            <person name="Bishop-Lilly K.A."/>
            <person name="Broomall S.M."/>
            <person name="Chain P.S."/>
            <person name="Chertkov O."/>
            <person name="Coyne S.R."/>
            <person name="Daligault H.E."/>
            <person name="Davenport K.W."/>
            <person name="Erkkila T."/>
            <person name="Frey K.G."/>
            <person name="Gibbons H.S."/>
            <person name="Gu W."/>
            <person name="Jaissle J."/>
            <person name="Johnson S.L."/>
            <person name="Koroleva G.I."/>
            <person name="Ladner J.T."/>
            <person name="Lo C.-C."/>
            <person name="Minogue T.D."/>
            <person name="Munk C."/>
            <person name="Palacios G.F."/>
            <person name="Redden C.L."/>
            <person name="Rosenzweig C.N."/>
            <person name="Scholz M.B."/>
            <person name="Teshima H."/>
            <person name="Xu Y."/>
        </authorList>
    </citation>
    <scope>NUCLEOTIDE SEQUENCE [LARGE SCALE GENOMIC DNA]</scope>
    <source>
        <strain evidence="2 3">DWS 37UF10B-2</strain>
    </source>
</reference>
<sequence>MLDSAARFPLHAGVVARDDVAAFPTQAAPVRRKFVEITEPVAARPMDFRFPRPFTGLGVSAKAGNEIARDGDDAIVTLHDDCTIVQPSMRRLDENVAMRRRIQPSVPDEPADIDAGEKRKRRDPPGDRIQNLSSHP</sequence>
<dbReference type="Proteomes" id="UP000029575">
    <property type="component" value="Unassembled WGS sequence"/>
</dbReference>
<name>A0AA88Z8H8_BURCE</name>
<dbReference type="EMBL" id="JPGD01000003">
    <property type="protein sequence ID" value="KGC06676.1"/>
    <property type="molecule type" value="Genomic_DNA"/>
</dbReference>
<accession>A0AA88Z8H8</accession>
<evidence type="ECO:0000313" key="3">
    <source>
        <dbReference type="Proteomes" id="UP000029575"/>
    </source>
</evidence>
<gene>
    <name evidence="2" type="ORF">DM43_4398</name>
</gene>
<evidence type="ECO:0000313" key="2">
    <source>
        <dbReference type="EMBL" id="KGC06676.1"/>
    </source>
</evidence>
<evidence type="ECO:0000256" key="1">
    <source>
        <dbReference type="SAM" id="MobiDB-lite"/>
    </source>
</evidence>
<organism evidence="2 3">
    <name type="scientific">Burkholderia cepacia</name>
    <name type="common">Pseudomonas cepacia</name>
    <dbReference type="NCBI Taxonomy" id="292"/>
    <lineage>
        <taxon>Bacteria</taxon>
        <taxon>Pseudomonadati</taxon>
        <taxon>Pseudomonadota</taxon>
        <taxon>Betaproteobacteria</taxon>
        <taxon>Burkholderiales</taxon>
        <taxon>Burkholderiaceae</taxon>
        <taxon>Burkholderia</taxon>
        <taxon>Burkholderia cepacia complex</taxon>
    </lineage>
</organism>
<dbReference type="AlphaFoldDB" id="A0AA88Z8H8"/>
<proteinExistence type="predicted"/>
<comment type="caution">
    <text evidence="2">The sequence shown here is derived from an EMBL/GenBank/DDBJ whole genome shotgun (WGS) entry which is preliminary data.</text>
</comment>